<sequence length="75" mass="8864">MLKRSISDLGHLLYCYTKFFVTIQHKLAEQLHLLLGYSKLFIGKFVKNQRPGIFPDLFYAQYNFRFQSKLTTSSL</sequence>
<reference evidence="1 2" key="1">
    <citation type="submission" date="2016-10" db="EMBL/GenBank/DDBJ databases">
        <authorList>
            <person name="de Groot N.N."/>
        </authorList>
    </citation>
    <scope>NUCLEOTIDE SEQUENCE [LARGE SCALE GENOMIC DNA]</scope>
    <source>
        <strain evidence="1">1</strain>
    </source>
</reference>
<evidence type="ECO:0000313" key="1">
    <source>
        <dbReference type="EMBL" id="SCZ86581.1"/>
    </source>
</evidence>
<evidence type="ECO:0000313" key="2">
    <source>
        <dbReference type="Proteomes" id="UP000198729"/>
    </source>
</evidence>
<keyword evidence="2" id="KW-1185">Reference proteome</keyword>
<proteinExistence type="predicted"/>
<dbReference type="EMBL" id="FMWO01000070">
    <property type="protein sequence ID" value="SCZ86581.1"/>
    <property type="molecule type" value="Genomic_DNA"/>
</dbReference>
<dbReference type="Proteomes" id="UP000198729">
    <property type="component" value="Unassembled WGS sequence"/>
</dbReference>
<gene>
    <name evidence="1" type="ORF">NSMM_600050</name>
</gene>
<dbReference type="AlphaFoldDB" id="A0A1G5SJ63"/>
<organism evidence="1 2">
    <name type="scientific">Nitrosomonas mobilis</name>
    <dbReference type="NCBI Taxonomy" id="51642"/>
    <lineage>
        <taxon>Bacteria</taxon>
        <taxon>Pseudomonadati</taxon>
        <taxon>Pseudomonadota</taxon>
        <taxon>Betaproteobacteria</taxon>
        <taxon>Nitrosomonadales</taxon>
        <taxon>Nitrosomonadaceae</taxon>
        <taxon>Nitrosomonas</taxon>
    </lineage>
</organism>
<dbReference type="STRING" id="51642.NSMM_600050"/>
<accession>A0A1G5SJ63</accession>
<protein>
    <submittedName>
        <fullName evidence="1">Uncharacterized protein</fullName>
    </submittedName>
</protein>
<name>A0A1G5SJ63_9PROT</name>